<dbReference type="PROSITE" id="PS00056">
    <property type="entry name" value="RIBOSOMAL_S17"/>
    <property type="match status" value="1"/>
</dbReference>
<evidence type="ECO:0000256" key="3">
    <source>
        <dbReference type="ARBA" id="ARBA00022884"/>
    </source>
</evidence>
<dbReference type="CDD" id="cd00364">
    <property type="entry name" value="Ribosomal_uS17"/>
    <property type="match status" value="1"/>
</dbReference>
<evidence type="ECO:0000256" key="4">
    <source>
        <dbReference type="ARBA" id="ARBA00022980"/>
    </source>
</evidence>
<dbReference type="GO" id="GO:0022627">
    <property type="term" value="C:cytosolic small ribosomal subunit"/>
    <property type="evidence" value="ECO:0007669"/>
    <property type="project" value="UniProtKB-UniRule"/>
</dbReference>
<dbReference type="SUPFAM" id="SSF50249">
    <property type="entry name" value="Nucleic acid-binding proteins"/>
    <property type="match status" value="1"/>
</dbReference>
<reference evidence="8 9" key="1">
    <citation type="submission" date="2018-11" db="EMBL/GenBank/DDBJ databases">
        <title>Chryseotalea sanarue gen. nov., sp., nov., a member of the family Cytophagaceae, isolated from a brackish lake in Hamamatsu Japan.</title>
        <authorList>
            <person name="Maejima Y."/>
            <person name="Iino T."/>
            <person name="Muraguchi Y."/>
            <person name="Fukuda K."/>
            <person name="Ohkuma M."/>
            <person name="Moriuchi R."/>
            <person name="Dohra H."/>
            <person name="Kimbara K."/>
            <person name="Shintani M."/>
        </authorList>
    </citation>
    <scope>NUCLEOTIDE SEQUENCE [LARGE SCALE GENOMIC DNA]</scope>
    <source>
        <strain evidence="8 9">Ys</strain>
    </source>
</reference>
<dbReference type="GO" id="GO:0006412">
    <property type="term" value="P:translation"/>
    <property type="evidence" value="ECO:0007669"/>
    <property type="project" value="UniProtKB-UniRule"/>
</dbReference>
<protein>
    <recommendedName>
        <fullName evidence="6">Small ribosomal subunit protein uS17</fullName>
    </recommendedName>
</protein>
<dbReference type="FunFam" id="2.40.50.140:FF:000123">
    <property type="entry name" value="30S ribosomal protein S17"/>
    <property type="match status" value="1"/>
</dbReference>
<evidence type="ECO:0000256" key="7">
    <source>
        <dbReference type="RuleBase" id="RU003872"/>
    </source>
</evidence>
<dbReference type="HAMAP" id="MF_01345_B">
    <property type="entry name" value="Ribosomal_uS17_B"/>
    <property type="match status" value="1"/>
</dbReference>
<dbReference type="EMBL" id="BHXQ01000008">
    <property type="protein sequence ID" value="GCC53564.1"/>
    <property type="molecule type" value="Genomic_DNA"/>
</dbReference>
<organism evidence="8 9">
    <name type="scientific">Chryseotalea sanaruensis</name>
    <dbReference type="NCBI Taxonomy" id="2482724"/>
    <lineage>
        <taxon>Bacteria</taxon>
        <taxon>Pseudomonadati</taxon>
        <taxon>Bacteroidota</taxon>
        <taxon>Cytophagia</taxon>
        <taxon>Cytophagales</taxon>
        <taxon>Chryseotaleaceae</taxon>
        <taxon>Chryseotalea</taxon>
    </lineage>
</organism>
<comment type="caution">
    <text evidence="8">The sequence shown here is derived from an EMBL/GenBank/DDBJ whole genome shotgun (WGS) entry which is preliminary data.</text>
</comment>
<dbReference type="GO" id="GO:0003735">
    <property type="term" value="F:structural constituent of ribosome"/>
    <property type="evidence" value="ECO:0007669"/>
    <property type="project" value="UniProtKB-UniRule"/>
</dbReference>
<evidence type="ECO:0000256" key="2">
    <source>
        <dbReference type="ARBA" id="ARBA00022730"/>
    </source>
</evidence>
<gene>
    <name evidence="6 8" type="primary">rpsQ</name>
    <name evidence="8" type="ORF">SanaruYs_38090</name>
</gene>
<proteinExistence type="inferred from homology"/>
<dbReference type="PRINTS" id="PR00973">
    <property type="entry name" value="RIBOSOMALS17"/>
</dbReference>
<evidence type="ECO:0000256" key="6">
    <source>
        <dbReference type="HAMAP-Rule" id="MF_01345"/>
    </source>
</evidence>
<dbReference type="PANTHER" id="PTHR10744">
    <property type="entry name" value="40S RIBOSOMAL PROTEIN S11 FAMILY MEMBER"/>
    <property type="match status" value="1"/>
</dbReference>
<name>A0A401UFD8_9BACT</name>
<dbReference type="AlphaFoldDB" id="A0A401UFD8"/>
<dbReference type="NCBIfam" id="TIGR03635">
    <property type="entry name" value="uS17_bact"/>
    <property type="match status" value="1"/>
</dbReference>
<dbReference type="InterPro" id="IPR000266">
    <property type="entry name" value="Ribosomal_uS17"/>
</dbReference>
<evidence type="ECO:0000313" key="8">
    <source>
        <dbReference type="EMBL" id="GCC53564.1"/>
    </source>
</evidence>
<keyword evidence="2 6" id="KW-0699">rRNA-binding</keyword>
<comment type="subunit">
    <text evidence="6">Part of the 30S ribosomal subunit.</text>
</comment>
<dbReference type="RefSeq" id="WP_127124213.1">
    <property type="nucleotide sequence ID" value="NZ_BHXQ01000008.1"/>
</dbReference>
<keyword evidence="3 6" id="KW-0694">RNA-binding</keyword>
<dbReference type="InterPro" id="IPR019984">
    <property type="entry name" value="Ribosomal_uS17_bact/chlr"/>
</dbReference>
<dbReference type="Proteomes" id="UP000288227">
    <property type="component" value="Unassembled WGS sequence"/>
</dbReference>
<comment type="function">
    <text evidence="6">One of the primary rRNA binding proteins, it binds specifically to the 5'-end of 16S ribosomal RNA.</text>
</comment>
<dbReference type="Gene3D" id="2.40.50.140">
    <property type="entry name" value="Nucleic acid-binding proteins"/>
    <property type="match status" value="1"/>
</dbReference>
<evidence type="ECO:0000256" key="1">
    <source>
        <dbReference type="ARBA" id="ARBA00010254"/>
    </source>
</evidence>
<sequence length="87" mass="10228">METVERNFRKEKVGKVVSNKMQKTITVTVDRKVKHPIYGKFVNKTTKFKAHDEKNEAGIGDTVRIMETRPLSKDKRWRLIEILEKAK</sequence>
<keyword evidence="4 6" id="KW-0689">Ribosomal protein</keyword>
<dbReference type="PANTHER" id="PTHR10744:SF1">
    <property type="entry name" value="SMALL RIBOSOMAL SUBUNIT PROTEIN US17M"/>
    <property type="match status" value="1"/>
</dbReference>
<accession>A0A401UFD8</accession>
<evidence type="ECO:0000313" key="9">
    <source>
        <dbReference type="Proteomes" id="UP000288227"/>
    </source>
</evidence>
<dbReference type="NCBIfam" id="NF004123">
    <property type="entry name" value="PRK05610.1"/>
    <property type="match status" value="1"/>
</dbReference>
<evidence type="ECO:0000256" key="5">
    <source>
        <dbReference type="ARBA" id="ARBA00023274"/>
    </source>
</evidence>
<comment type="similarity">
    <text evidence="1 6 7">Belongs to the universal ribosomal protein uS17 family.</text>
</comment>
<dbReference type="InterPro" id="IPR012340">
    <property type="entry name" value="NA-bd_OB-fold"/>
</dbReference>
<keyword evidence="5 6" id="KW-0687">Ribonucleoprotein</keyword>
<keyword evidence="9" id="KW-1185">Reference proteome</keyword>
<dbReference type="InterPro" id="IPR019979">
    <property type="entry name" value="Ribosomal_uS17_CS"/>
</dbReference>
<dbReference type="Pfam" id="PF00366">
    <property type="entry name" value="Ribosomal_S17"/>
    <property type="match status" value="1"/>
</dbReference>
<dbReference type="GO" id="GO:0019843">
    <property type="term" value="F:rRNA binding"/>
    <property type="evidence" value="ECO:0007669"/>
    <property type="project" value="UniProtKB-UniRule"/>
</dbReference>
<dbReference type="OrthoDB" id="9811714at2"/>